<keyword evidence="2" id="KW-1185">Reference proteome</keyword>
<comment type="caution">
    <text evidence="1">The sequence shown here is derived from an EMBL/GenBank/DDBJ whole genome shotgun (WGS) entry which is preliminary data.</text>
</comment>
<gene>
    <name evidence="1" type="ORF">BCR34DRAFT_535608</name>
</gene>
<accession>A0A1Y1ZT50</accession>
<proteinExistence type="predicted"/>
<dbReference type="AlphaFoldDB" id="A0A1Y1ZT50"/>
<evidence type="ECO:0000313" key="2">
    <source>
        <dbReference type="Proteomes" id="UP000193144"/>
    </source>
</evidence>
<sequence>MAPHRPKSITAGHDPIVVFDGAISVRQLTHPTRLFNLEVIFDDHHPHMLKLREQIPPQYFQYLQVEYVKVLEGSLYLDIGKKRVLLTPSDDEREIPTWTRNRAFPGPLSAERRLTKFLLSGPAAAGTFMLDTAFYENYYRYMDRALAPGGEGISIIQVLSMFDAGGSCLALPRFIPFNMCISRVMGVVVGRWLGGLLGYQPYYKEWTTDWETAKARKFFLQY</sequence>
<evidence type="ECO:0000313" key="1">
    <source>
        <dbReference type="EMBL" id="ORY13380.1"/>
    </source>
</evidence>
<dbReference type="STRING" id="1231657.A0A1Y1ZT50"/>
<dbReference type="Proteomes" id="UP000193144">
    <property type="component" value="Unassembled WGS sequence"/>
</dbReference>
<name>A0A1Y1ZT50_9PLEO</name>
<organism evidence="1 2">
    <name type="scientific">Clohesyomyces aquaticus</name>
    <dbReference type="NCBI Taxonomy" id="1231657"/>
    <lineage>
        <taxon>Eukaryota</taxon>
        <taxon>Fungi</taxon>
        <taxon>Dikarya</taxon>
        <taxon>Ascomycota</taxon>
        <taxon>Pezizomycotina</taxon>
        <taxon>Dothideomycetes</taxon>
        <taxon>Pleosporomycetidae</taxon>
        <taxon>Pleosporales</taxon>
        <taxon>Lindgomycetaceae</taxon>
        <taxon>Clohesyomyces</taxon>
    </lineage>
</organism>
<dbReference type="OrthoDB" id="9976870at2759"/>
<dbReference type="EMBL" id="MCFA01000042">
    <property type="protein sequence ID" value="ORY13380.1"/>
    <property type="molecule type" value="Genomic_DNA"/>
</dbReference>
<protein>
    <submittedName>
        <fullName evidence="1">Uncharacterized protein</fullName>
    </submittedName>
</protein>
<reference evidence="1 2" key="1">
    <citation type="submission" date="2016-07" db="EMBL/GenBank/DDBJ databases">
        <title>Pervasive Adenine N6-methylation of Active Genes in Fungi.</title>
        <authorList>
            <consortium name="DOE Joint Genome Institute"/>
            <person name="Mondo S.J."/>
            <person name="Dannebaum R.O."/>
            <person name="Kuo R.C."/>
            <person name="Labutti K."/>
            <person name="Haridas S."/>
            <person name="Kuo A."/>
            <person name="Salamov A."/>
            <person name="Ahrendt S.R."/>
            <person name="Lipzen A."/>
            <person name="Sullivan W."/>
            <person name="Andreopoulos W.B."/>
            <person name="Clum A."/>
            <person name="Lindquist E."/>
            <person name="Daum C."/>
            <person name="Ramamoorthy G.K."/>
            <person name="Gryganskyi A."/>
            <person name="Culley D."/>
            <person name="Magnuson J.K."/>
            <person name="James T.Y."/>
            <person name="O'Malley M.A."/>
            <person name="Stajich J.E."/>
            <person name="Spatafora J.W."/>
            <person name="Visel A."/>
            <person name="Grigoriev I.V."/>
        </authorList>
    </citation>
    <scope>NUCLEOTIDE SEQUENCE [LARGE SCALE GENOMIC DNA]</scope>
    <source>
        <strain evidence="1 2">CBS 115471</strain>
    </source>
</reference>